<dbReference type="Proteomes" id="UP001189429">
    <property type="component" value="Unassembled WGS sequence"/>
</dbReference>
<comment type="caution">
    <text evidence="2">The sequence shown here is derived from an EMBL/GenBank/DDBJ whole genome shotgun (WGS) entry which is preliminary data.</text>
</comment>
<feature type="region of interest" description="Disordered" evidence="1">
    <location>
        <begin position="104"/>
        <end position="129"/>
    </location>
</feature>
<name>A0ABN9XKF6_9DINO</name>
<evidence type="ECO:0000256" key="1">
    <source>
        <dbReference type="SAM" id="MobiDB-lite"/>
    </source>
</evidence>
<protein>
    <submittedName>
        <fullName evidence="2">Uncharacterized protein</fullName>
    </submittedName>
</protein>
<evidence type="ECO:0000313" key="3">
    <source>
        <dbReference type="Proteomes" id="UP001189429"/>
    </source>
</evidence>
<evidence type="ECO:0000313" key="2">
    <source>
        <dbReference type="EMBL" id="CAK0898655.1"/>
    </source>
</evidence>
<sequence>MGQCCTTTTMGCTSSLAFVVKRCQAPLHQRPSSFVLFIRRPVQYVSAWWSAGQLAVWQLVSLAAAWLQPSGQASGSSPSVGQSGSWPVWPEIGSRPFLCAPPASPRRGSGLVRSRGPGGAAAGEAPSRLAGHGVPTWAGTLLSGHPRARGLSLWQCGCSAPPRARAAPCLASGRLPARELLSTVGRKGD</sequence>
<reference evidence="2" key="1">
    <citation type="submission" date="2023-10" db="EMBL/GenBank/DDBJ databases">
        <authorList>
            <person name="Chen Y."/>
            <person name="Shah S."/>
            <person name="Dougan E. K."/>
            <person name="Thang M."/>
            <person name="Chan C."/>
        </authorList>
    </citation>
    <scope>NUCLEOTIDE SEQUENCE [LARGE SCALE GENOMIC DNA]</scope>
</reference>
<organism evidence="2 3">
    <name type="scientific">Prorocentrum cordatum</name>
    <dbReference type="NCBI Taxonomy" id="2364126"/>
    <lineage>
        <taxon>Eukaryota</taxon>
        <taxon>Sar</taxon>
        <taxon>Alveolata</taxon>
        <taxon>Dinophyceae</taxon>
        <taxon>Prorocentrales</taxon>
        <taxon>Prorocentraceae</taxon>
        <taxon>Prorocentrum</taxon>
    </lineage>
</organism>
<proteinExistence type="predicted"/>
<gene>
    <name evidence="2" type="ORF">PCOR1329_LOCUS76418</name>
</gene>
<dbReference type="EMBL" id="CAUYUJ010020499">
    <property type="protein sequence ID" value="CAK0898655.1"/>
    <property type="molecule type" value="Genomic_DNA"/>
</dbReference>
<keyword evidence="3" id="KW-1185">Reference proteome</keyword>
<accession>A0ABN9XKF6</accession>